<dbReference type="Gene3D" id="3.40.50.720">
    <property type="entry name" value="NAD(P)-binding Rossmann-like Domain"/>
    <property type="match status" value="1"/>
</dbReference>
<organism evidence="2 3">
    <name type="scientific">Desulfurivibrio alkaliphilus (strain DSM 19089 / UNIQEM U267 / AHT2)</name>
    <dbReference type="NCBI Taxonomy" id="589865"/>
    <lineage>
        <taxon>Bacteria</taxon>
        <taxon>Pseudomonadati</taxon>
        <taxon>Thermodesulfobacteriota</taxon>
        <taxon>Desulfobulbia</taxon>
        <taxon>Desulfobulbales</taxon>
        <taxon>Desulfobulbaceae</taxon>
        <taxon>Desulfurivibrio</taxon>
    </lineage>
</organism>
<dbReference type="OrthoDB" id="9804595at2"/>
<dbReference type="InterPro" id="IPR050177">
    <property type="entry name" value="Lipid_A_modif_metabolic_enz"/>
</dbReference>
<keyword evidence="3" id="KW-1185">Reference proteome</keyword>
<dbReference type="InterPro" id="IPR001509">
    <property type="entry name" value="Epimerase_deHydtase"/>
</dbReference>
<dbReference type="InParanoid" id="D6Z4L8"/>
<dbReference type="EMBL" id="CP001940">
    <property type="protein sequence ID" value="ADH86493.1"/>
    <property type="molecule type" value="Genomic_DNA"/>
</dbReference>
<dbReference type="SUPFAM" id="SSF51735">
    <property type="entry name" value="NAD(P)-binding Rossmann-fold domains"/>
    <property type="match status" value="1"/>
</dbReference>
<dbReference type="PANTHER" id="PTHR43245">
    <property type="entry name" value="BIFUNCTIONAL POLYMYXIN RESISTANCE PROTEIN ARNA"/>
    <property type="match status" value="1"/>
</dbReference>
<dbReference type="PANTHER" id="PTHR43245:SF58">
    <property type="entry name" value="BLL5923 PROTEIN"/>
    <property type="match status" value="1"/>
</dbReference>
<dbReference type="STRING" id="589865.DaAHT2_1802"/>
<accession>D6Z4L8</accession>
<gene>
    <name evidence="2" type="ordered locus">DaAHT2_1802</name>
</gene>
<dbReference type="Proteomes" id="UP000001508">
    <property type="component" value="Chromosome"/>
</dbReference>
<dbReference type="AlphaFoldDB" id="D6Z4L8"/>
<proteinExistence type="predicted"/>
<reference evidence="3" key="1">
    <citation type="submission" date="2010-02" db="EMBL/GenBank/DDBJ databases">
        <title>Complete sequence of Desulfurivibrio alkaliphilus AHT2.</title>
        <authorList>
            <consortium name="US DOE Joint Genome Institute"/>
            <person name="Pitluck S."/>
            <person name="Chertkov O."/>
            <person name="Detter J.C."/>
            <person name="Han C."/>
            <person name="Tapia R."/>
            <person name="Larimer F."/>
            <person name="Land M."/>
            <person name="Hauser L."/>
            <person name="Kyrpides N."/>
            <person name="Mikhailova N."/>
            <person name="Sorokin D.Y."/>
            <person name="Muyzer G."/>
            <person name="Woyke T."/>
        </authorList>
    </citation>
    <scope>NUCLEOTIDE SEQUENCE [LARGE SCALE GENOMIC DNA]</scope>
    <source>
        <strain evidence="3">DSM 19089 / UNIQEM U267 / AHT2</strain>
    </source>
</reference>
<evidence type="ECO:0000259" key="1">
    <source>
        <dbReference type="Pfam" id="PF01370"/>
    </source>
</evidence>
<dbReference type="eggNOG" id="COG0451">
    <property type="taxonomic scope" value="Bacteria"/>
</dbReference>
<sequence length="304" mass="31982">MLAVTGSNGFIGQALVARLRAAGRHVLEVCRQIEDGRGVAVGEIGPATDWSLALHGVETVVHLAGRAHVRGESESAAEAAFMAVNAAGTANLARQAALAGVRRLVYVSSVGVLGNSSGARPFTADAPPNPVGPYARSKWLGEQAVWQVAAEFTGFEVVVVRPPLVYGPGAPGNFARLVSLVRRGIPLPLAAVRNSRSLVALPNLVDLLVRCLDAPEAAGQTLLVSDDDDLSTPQLIREIAQAMGRKPRLFPFPPPLLRLAGRLLGRSTEVESLCGSLQVDISHTRQILGWSPPFSRRGPAGVKS</sequence>
<dbReference type="HOGENOM" id="CLU_007383_6_1_7"/>
<evidence type="ECO:0000313" key="3">
    <source>
        <dbReference type="Proteomes" id="UP000001508"/>
    </source>
</evidence>
<dbReference type="KEGG" id="dak:DaAHT2_1802"/>
<dbReference type="InterPro" id="IPR036291">
    <property type="entry name" value="NAD(P)-bd_dom_sf"/>
</dbReference>
<evidence type="ECO:0000313" key="2">
    <source>
        <dbReference type="EMBL" id="ADH86493.1"/>
    </source>
</evidence>
<dbReference type="RefSeq" id="WP_013164016.1">
    <property type="nucleotide sequence ID" value="NC_014216.1"/>
</dbReference>
<name>D6Z4L8_DESAT</name>
<feature type="domain" description="NAD-dependent epimerase/dehydratase" evidence="1">
    <location>
        <begin position="3"/>
        <end position="218"/>
    </location>
</feature>
<protein>
    <submittedName>
        <fullName evidence="2">NAD-dependent epimerase/dehydratase</fullName>
    </submittedName>
</protein>
<dbReference type="Pfam" id="PF01370">
    <property type="entry name" value="Epimerase"/>
    <property type="match status" value="1"/>
</dbReference>